<proteinExistence type="predicted"/>
<evidence type="ECO:0000256" key="1">
    <source>
        <dbReference type="SAM" id="MobiDB-lite"/>
    </source>
</evidence>
<keyword evidence="3" id="KW-1185">Reference proteome</keyword>
<feature type="region of interest" description="Disordered" evidence="1">
    <location>
        <begin position="36"/>
        <end position="101"/>
    </location>
</feature>
<evidence type="ECO:0000313" key="2">
    <source>
        <dbReference type="EMBL" id="RDX69273.1"/>
    </source>
</evidence>
<feature type="non-terminal residue" evidence="2">
    <location>
        <position position="1"/>
    </location>
</feature>
<feature type="compositionally biased region" description="Basic residues" evidence="1">
    <location>
        <begin position="36"/>
        <end position="46"/>
    </location>
</feature>
<dbReference type="Proteomes" id="UP000257109">
    <property type="component" value="Unassembled WGS sequence"/>
</dbReference>
<dbReference type="EMBL" id="QJKJ01012183">
    <property type="protein sequence ID" value="RDX69273.1"/>
    <property type="molecule type" value="Genomic_DNA"/>
</dbReference>
<comment type="caution">
    <text evidence="2">The sequence shown here is derived from an EMBL/GenBank/DDBJ whole genome shotgun (WGS) entry which is preliminary data.</text>
</comment>
<feature type="compositionally biased region" description="Basic and acidic residues" evidence="1">
    <location>
        <begin position="89"/>
        <end position="101"/>
    </location>
</feature>
<sequence>MFGHIQTILNGLQSLWHGNLSAQPSKKLSTYTHVKKKNKTRHKGKALKVQSNSNSLDKSSSRSIDDEVSPMPQKFKKMVQKNGNCKSYPKKDKYKKYSKDKDSKIECFEFKKPKHIKEEKAL</sequence>
<protein>
    <submittedName>
        <fullName evidence="2">Uncharacterized protein</fullName>
    </submittedName>
</protein>
<name>A0A371ETB6_MUCPR</name>
<accession>A0A371ETB6</accession>
<evidence type="ECO:0000313" key="3">
    <source>
        <dbReference type="Proteomes" id="UP000257109"/>
    </source>
</evidence>
<gene>
    <name evidence="2" type="ORF">CR513_51630</name>
</gene>
<organism evidence="2 3">
    <name type="scientific">Mucuna pruriens</name>
    <name type="common">Velvet bean</name>
    <name type="synonym">Dolichos pruriens</name>
    <dbReference type="NCBI Taxonomy" id="157652"/>
    <lineage>
        <taxon>Eukaryota</taxon>
        <taxon>Viridiplantae</taxon>
        <taxon>Streptophyta</taxon>
        <taxon>Embryophyta</taxon>
        <taxon>Tracheophyta</taxon>
        <taxon>Spermatophyta</taxon>
        <taxon>Magnoliopsida</taxon>
        <taxon>eudicotyledons</taxon>
        <taxon>Gunneridae</taxon>
        <taxon>Pentapetalae</taxon>
        <taxon>rosids</taxon>
        <taxon>fabids</taxon>
        <taxon>Fabales</taxon>
        <taxon>Fabaceae</taxon>
        <taxon>Papilionoideae</taxon>
        <taxon>50 kb inversion clade</taxon>
        <taxon>NPAAA clade</taxon>
        <taxon>indigoferoid/millettioid clade</taxon>
        <taxon>Phaseoleae</taxon>
        <taxon>Mucuna</taxon>
    </lineage>
</organism>
<dbReference type="AlphaFoldDB" id="A0A371ETB6"/>
<reference evidence="2" key="1">
    <citation type="submission" date="2018-05" db="EMBL/GenBank/DDBJ databases">
        <title>Draft genome of Mucuna pruriens seed.</title>
        <authorList>
            <person name="Nnadi N.E."/>
            <person name="Vos R."/>
            <person name="Hasami M.H."/>
            <person name="Devisetty U.K."/>
            <person name="Aguiy J.C."/>
        </authorList>
    </citation>
    <scope>NUCLEOTIDE SEQUENCE [LARGE SCALE GENOMIC DNA]</scope>
    <source>
        <strain evidence="2">JCA_2017</strain>
    </source>
</reference>